<evidence type="ECO:0000313" key="6">
    <source>
        <dbReference type="Proteomes" id="UP000426027"/>
    </source>
</evidence>
<keyword evidence="6" id="KW-1185">Reference proteome</keyword>
<name>A0A6I6GD86_9BACT</name>
<sequence>MFSFFKKKEPAISDTLSCIGADMHNHLLPGIDDGSPDVDTSLFLLESLMQLGYHTVYCTPHVLGEVHPNTPTSIEDAYRKLKTATDEKGWTSLKGFSAEYMTDYDFEAILEKNDLVELPGKRILIEMSFAFESPNIREMIFQLQTKGYEPILAHPERYPFYFDRFDKYESFVDAGADLQINILSLTGYYGKPSQKVAEKLLDEQLVTWVGTDLHHDRHLAALQKLAADKNIIKRLERIKLLKNRSL</sequence>
<dbReference type="Gene3D" id="3.20.20.140">
    <property type="entry name" value="Metal-dependent hydrolases"/>
    <property type="match status" value="1"/>
</dbReference>
<protein>
    <recommendedName>
        <fullName evidence="2">protein-tyrosine-phosphatase</fullName>
        <ecNumber evidence="2">3.1.3.48</ecNumber>
    </recommendedName>
</protein>
<dbReference type="EC" id="3.1.3.48" evidence="2"/>
<dbReference type="InterPro" id="IPR016195">
    <property type="entry name" value="Pol/histidinol_Pase-like"/>
</dbReference>
<evidence type="ECO:0000256" key="4">
    <source>
        <dbReference type="ARBA" id="ARBA00051722"/>
    </source>
</evidence>
<dbReference type="RefSeq" id="WP_157478627.1">
    <property type="nucleotide sequence ID" value="NZ_CP046566.1"/>
</dbReference>
<evidence type="ECO:0000256" key="1">
    <source>
        <dbReference type="ARBA" id="ARBA00005750"/>
    </source>
</evidence>
<evidence type="ECO:0000313" key="5">
    <source>
        <dbReference type="EMBL" id="QGW28270.1"/>
    </source>
</evidence>
<dbReference type="SUPFAM" id="SSF89550">
    <property type="entry name" value="PHP domain-like"/>
    <property type="match status" value="1"/>
</dbReference>
<dbReference type="EMBL" id="CP046566">
    <property type="protein sequence ID" value="QGW28270.1"/>
    <property type="molecule type" value="Genomic_DNA"/>
</dbReference>
<organism evidence="5 6">
    <name type="scientific">Phnomibacter ginsenosidimutans</name>
    <dbReference type="NCBI Taxonomy" id="2676868"/>
    <lineage>
        <taxon>Bacteria</taxon>
        <taxon>Pseudomonadati</taxon>
        <taxon>Bacteroidota</taxon>
        <taxon>Chitinophagia</taxon>
        <taxon>Chitinophagales</taxon>
        <taxon>Chitinophagaceae</taxon>
        <taxon>Phnomibacter</taxon>
    </lineage>
</organism>
<proteinExistence type="inferred from homology"/>
<comment type="similarity">
    <text evidence="1">Belongs to the metallo-dependent hydrolases superfamily. CpsB/CapC family.</text>
</comment>
<evidence type="ECO:0000256" key="3">
    <source>
        <dbReference type="ARBA" id="ARBA00022801"/>
    </source>
</evidence>
<dbReference type="PANTHER" id="PTHR39181:SF1">
    <property type="entry name" value="TYROSINE-PROTEIN PHOSPHATASE YWQE"/>
    <property type="match status" value="1"/>
</dbReference>
<accession>A0A6I6GD86</accession>
<evidence type="ECO:0000256" key="2">
    <source>
        <dbReference type="ARBA" id="ARBA00013064"/>
    </source>
</evidence>
<dbReference type="Pfam" id="PF19567">
    <property type="entry name" value="CpsB_CapC"/>
    <property type="match status" value="1"/>
</dbReference>
<dbReference type="KEGG" id="fls:GLV81_09325"/>
<dbReference type="GO" id="GO:0004725">
    <property type="term" value="F:protein tyrosine phosphatase activity"/>
    <property type="evidence" value="ECO:0007669"/>
    <property type="project" value="UniProtKB-EC"/>
</dbReference>
<keyword evidence="3" id="KW-0378">Hydrolase</keyword>
<dbReference type="AlphaFoldDB" id="A0A6I6GD86"/>
<dbReference type="Proteomes" id="UP000426027">
    <property type="component" value="Chromosome"/>
</dbReference>
<dbReference type="GO" id="GO:0030145">
    <property type="term" value="F:manganese ion binding"/>
    <property type="evidence" value="ECO:0007669"/>
    <property type="project" value="InterPro"/>
</dbReference>
<dbReference type="InterPro" id="IPR016667">
    <property type="entry name" value="Caps_polysacc_synth_CpsB/CapC"/>
</dbReference>
<comment type="catalytic activity">
    <reaction evidence="4">
        <text>O-phospho-L-tyrosyl-[protein] + H2O = L-tyrosyl-[protein] + phosphate</text>
        <dbReference type="Rhea" id="RHEA:10684"/>
        <dbReference type="Rhea" id="RHEA-COMP:10136"/>
        <dbReference type="Rhea" id="RHEA-COMP:20101"/>
        <dbReference type="ChEBI" id="CHEBI:15377"/>
        <dbReference type="ChEBI" id="CHEBI:43474"/>
        <dbReference type="ChEBI" id="CHEBI:46858"/>
        <dbReference type="ChEBI" id="CHEBI:61978"/>
        <dbReference type="EC" id="3.1.3.48"/>
    </reaction>
</comment>
<reference evidence="5 6" key="1">
    <citation type="submission" date="2019-11" db="EMBL/GenBank/DDBJ databases">
        <authorList>
            <person name="Im W.T."/>
        </authorList>
    </citation>
    <scope>NUCLEOTIDE SEQUENCE [LARGE SCALE GENOMIC DNA]</scope>
    <source>
        <strain evidence="5 6">SB-02</strain>
    </source>
</reference>
<dbReference type="PANTHER" id="PTHR39181">
    <property type="entry name" value="TYROSINE-PROTEIN PHOSPHATASE YWQE"/>
    <property type="match status" value="1"/>
</dbReference>
<gene>
    <name evidence="5" type="ORF">GLV81_09325</name>
</gene>